<dbReference type="Proteomes" id="UP000604481">
    <property type="component" value="Unassembled WGS sequence"/>
</dbReference>
<reference evidence="3 4" key="1">
    <citation type="submission" date="2020-10" db="EMBL/GenBank/DDBJ databases">
        <title>The genome sequence of Chitinilyticum litopenaei 4Y14.</title>
        <authorList>
            <person name="Liu Y."/>
        </authorList>
    </citation>
    <scope>NUCLEOTIDE SEQUENCE [LARGE SCALE GENOMIC DNA]</scope>
    <source>
        <strain evidence="3 4">4Y14</strain>
    </source>
</reference>
<dbReference type="PROSITE" id="PS01123">
    <property type="entry name" value="TNASE_1"/>
    <property type="match status" value="1"/>
</dbReference>
<evidence type="ECO:0000313" key="4">
    <source>
        <dbReference type="Proteomes" id="UP000604481"/>
    </source>
</evidence>
<dbReference type="GO" id="GO:0004518">
    <property type="term" value="F:nuclease activity"/>
    <property type="evidence" value="ECO:0007669"/>
    <property type="project" value="InterPro"/>
</dbReference>
<comment type="caution">
    <text evidence="3">The sequence shown here is derived from an EMBL/GenBank/DDBJ whole genome shotgun (WGS) entry which is preliminary data.</text>
</comment>
<evidence type="ECO:0000256" key="1">
    <source>
        <dbReference type="SAM" id="MobiDB-lite"/>
    </source>
</evidence>
<accession>A0A8J7FLN8</accession>
<dbReference type="AlphaFoldDB" id="A0A8J7FLN8"/>
<dbReference type="InterPro" id="IPR002071">
    <property type="entry name" value="Thermonucl_AS"/>
</dbReference>
<name>A0A8J7FLN8_9NEIS</name>
<evidence type="ECO:0000313" key="3">
    <source>
        <dbReference type="EMBL" id="MBE9610167.1"/>
    </source>
</evidence>
<evidence type="ECO:0000259" key="2">
    <source>
        <dbReference type="PROSITE" id="PS50830"/>
    </source>
</evidence>
<dbReference type="SMART" id="SM00318">
    <property type="entry name" value="SNc"/>
    <property type="match status" value="1"/>
</dbReference>
<gene>
    <name evidence="3" type="ORF">INR99_12525</name>
</gene>
<dbReference type="SUPFAM" id="SSF50199">
    <property type="entry name" value="Staphylococcal nuclease"/>
    <property type="match status" value="1"/>
</dbReference>
<dbReference type="PANTHER" id="PTHR12302">
    <property type="entry name" value="EBNA2 BINDING PROTEIN P100"/>
    <property type="match status" value="1"/>
</dbReference>
<dbReference type="Gene3D" id="2.40.50.90">
    <property type="match status" value="1"/>
</dbReference>
<feature type="region of interest" description="Disordered" evidence="1">
    <location>
        <begin position="123"/>
        <end position="145"/>
    </location>
</feature>
<dbReference type="PANTHER" id="PTHR12302:SF26">
    <property type="entry name" value="BLR1266 PROTEIN"/>
    <property type="match status" value="1"/>
</dbReference>
<dbReference type="EMBL" id="JADFUA010000007">
    <property type="protein sequence ID" value="MBE9610167.1"/>
    <property type="molecule type" value="Genomic_DNA"/>
</dbReference>
<dbReference type="InterPro" id="IPR035437">
    <property type="entry name" value="SNase_OB-fold_sf"/>
</dbReference>
<sequence>MVLQGEVVGVSDGDTVTLLGEGRVEYKLRLAYIDSPEKKQAFGQQAKKSLSDMVYRQQIEATITDVDRYGRGVAELRLNGRYVNLEQVAAGYAWVYRQYAKKDLSAGELREFVAAEEAAKAAQRGLWQDGSPTPPWQWRREQKEN</sequence>
<proteinExistence type="predicted"/>
<dbReference type="GO" id="GO:0003676">
    <property type="term" value="F:nucleic acid binding"/>
    <property type="evidence" value="ECO:0007669"/>
    <property type="project" value="InterPro"/>
</dbReference>
<protein>
    <submittedName>
        <fullName evidence="3">Thermonuclease family protein</fullName>
    </submittedName>
</protein>
<dbReference type="InterPro" id="IPR016071">
    <property type="entry name" value="Staphylococal_nuclease_OB-fold"/>
</dbReference>
<organism evidence="3 4">
    <name type="scientific">Chitinilyticum piscinae</name>
    <dbReference type="NCBI Taxonomy" id="2866724"/>
    <lineage>
        <taxon>Bacteria</taxon>
        <taxon>Pseudomonadati</taxon>
        <taxon>Pseudomonadota</taxon>
        <taxon>Betaproteobacteria</taxon>
        <taxon>Neisseriales</taxon>
        <taxon>Chitinibacteraceae</taxon>
        <taxon>Chitinilyticum</taxon>
    </lineage>
</organism>
<keyword evidence="4" id="KW-1185">Reference proteome</keyword>
<dbReference type="PROSITE" id="PS50830">
    <property type="entry name" value="TNASE_3"/>
    <property type="match status" value="1"/>
</dbReference>
<feature type="domain" description="TNase-like" evidence="2">
    <location>
        <begin position="1"/>
        <end position="129"/>
    </location>
</feature>
<dbReference type="Pfam" id="PF00565">
    <property type="entry name" value="SNase"/>
    <property type="match status" value="1"/>
</dbReference>